<evidence type="ECO:0000313" key="10">
    <source>
        <dbReference type="EMBL" id="AKL39062.1"/>
    </source>
</evidence>
<feature type="transmembrane region" description="Helical" evidence="9">
    <location>
        <begin position="246"/>
        <end position="267"/>
    </location>
</feature>
<keyword evidence="8 10" id="KW-0496">Mitochondrion</keyword>
<dbReference type="RefSeq" id="YP_009261934.1">
    <property type="nucleotide sequence ID" value="NC_030518.1"/>
</dbReference>
<keyword evidence="8" id="KW-0830">Ubiquinone</keyword>
<gene>
    <name evidence="10" type="primary">ND1</name>
</gene>
<geneLocation type="mitochondrion" evidence="10"/>
<dbReference type="AlphaFoldDB" id="A0A186QDQ1"/>
<comment type="similarity">
    <text evidence="2 7">Belongs to the complex I subunit 1 family.</text>
</comment>
<comment type="subcellular location">
    <subcellularLocation>
        <location evidence="1">Membrane</location>
        <topology evidence="1">Multi-pass membrane protein</topology>
    </subcellularLocation>
    <subcellularLocation>
        <location evidence="7">Mitochondrion inner membrane</location>
        <topology evidence="7">Multi-pass membrane protein</topology>
    </subcellularLocation>
</comment>
<evidence type="ECO:0000256" key="7">
    <source>
        <dbReference type="RuleBase" id="RU000471"/>
    </source>
</evidence>
<evidence type="ECO:0000256" key="3">
    <source>
        <dbReference type="ARBA" id="ARBA00021009"/>
    </source>
</evidence>
<name>A0A186QDQ1_9TREM</name>
<dbReference type="PROSITE" id="PS00668">
    <property type="entry name" value="COMPLEX1_ND1_2"/>
    <property type="match status" value="1"/>
</dbReference>
<evidence type="ECO:0000256" key="5">
    <source>
        <dbReference type="ARBA" id="ARBA00022989"/>
    </source>
</evidence>
<keyword evidence="7" id="KW-0520">NAD</keyword>
<evidence type="ECO:0000256" key="9">
    <source>
        <dbReference type="SAM" id="Phobius"/>
    </source>
</evidence>
<dbReference type="InterPro" id="IPR018086">
    <property type="entry name" value="NADH_UbQ_OxRdtase_su1_CS"/>
</dbReference>
<sequence length="301" mass="34211">MVGLLNGLYILLSGFVSFLVIMVFVAFFILGERKVLGYMQIRKGPNKVGILGLLQSFADLLKLVIKFKYIFFQGRSWLSWLGVYLLVLLSCGYCVLFGLSYTGFGCSSPVIWFLIVTSLTGYSLLSVGWGSYNKFALLSSVRSAFGSVSFEACFVCVVVLLSMGVGGYLFIPYVEYVWLVSLWFPLVYGLWLVGILCECNRTPFDYAEAESELVSGLNTEYCNIPFTCLFACEYLVMVVFSWFGAVFFWGGSLMMFFALVHVVFFVWCRATFPRVRYDYFVGFMWEYAVLVLIFSFFLVLL</sequence>
<dbReference type="PANTHER" id="PTHR11432:SF3">
    <property type="entry name" value="NADH-UBIQUINONE OXIDOREDUCTASE CHAIN 1"/>
    <property type="match status" value="1"/>
</dbReference>
<proteinExistence type="inferred from homology"/>
<keyword evidence="5 9" id="KW-1133">Transmembrane helix</keyword>
<dbReference type="Pfam" id="PF00146">
    <property type="entry name" value="NADHdh"/>
    <property type="match status" value="1"/>
</dbReference>
<accession>A0A186QDQ1</accession>
<feature type="transmembrane region" description="Helical" evidence="9">
    <location>
        <begin position="144"/>
        <end position="170"/>
    </location>
</feature>
<dbReference type="EMBL" id="KP844722">
    <property type="protein sequence ID" value="AKL39062.1"/>
    <property type="molecule type" value="Genomic_DNA"/>
</dbReference>
<keyword evidence="6 9" id="KW-0472">Membrane</keyword>
<evidence type="ECO:0000256" key="2">
    <source>
        <dbReference type="ARBA" id="ARBA00010535"/>
    </source>
</evidence>
<dbReference type="CTD" id="4535"/>
<dbReference type="GeneID" id="28254347"/>
<dbReference type="PANTHER" id="PTHR11432">
    <property type="entry name" value="NADH DEHYDROGENASE SUBUNIT 1"/>
    <property type="match status" value="1"/>
</dbReference>
<comment type="catalytic activity">
    <reaction evidence="8">
        <text>a ubiquinone + NADH + 5 H(+)(in) = a ubiquinol + NAD(+) + 4 H(+)(out)</text>
        <dbReference type="Rhea" id="RHEA:29091"/>
        <dbReference type="Rhea" id="RHEA-COMP:9565"/>
        <dbReference type="Rhea" id="RHEA-COMP:9566"/>
        <dbReference type="ChEBI" id="CHEBI:15378"/>
        <dbReference type="ChEBI" id="CHEBI:16389"/>
        <dbReference type="ChEBI" id="CHEBI:17976"/>
        <dbReference type="ChEBI" id="CHEBI:57540"/>
        <dbReference type="ChEBI" id="CHEBI:57945"/>
        <dbReference type="EC" id="7.1.1.2"/>
    </reaction>
</comment>
<reference evidence="10" key="1">
    <citation type="submission" date="2015-02" db="EMBL/GenBank/DDBJ databases">
        <title>Echinochasmus japonicus (Tanabe, 1926): The complete mitochondrial genome for the Echinostomatidae family (Trematoda: Platyhelminthes).</title>
        <authorList>
            <person name="Le T.H."/>
            <person name="Nguyen T.B.N."/>
            <person name="Nguyen T.K."/>
            <person name="Dung D.T."/>
        </authorList>
    </citation>
    <scope>NUCLEOTIDE SEQUENCE</scope>
    <source>
        <strain evidence="10">EjPT</strain>
    </source>
</reference>
<feature type="transmembrane region" description="Helical" evidence="9">
    <location>
        <begin position="176"/>
        <end position="197"/>
    </location>
</feature>
<dbReference type="GO" id="GO:0009060">
    <property type="term" value="P:aerobic respiration"/>
    <property type="evidence" value="ECO:0007669"/>
    <property type="project" value="TreeGrafter"/>
</dbReference>
<evidence type="ECO:0000256" key="1">
    <source>
        <dbReference type="ARBA" id="ARBA00004141"/>
    </source>
</evidence>
<feature type="transmembrane region" description="Helical" evidence="9">
    <location>
        <begin position="279"/>
        <end position="300"/>
    </location>
</feature>
<feature type="transmembrane region" description="Helical" evidence="9">
    <location>
        <begin position="7"/>
        <end position="28"/>
    </location>
</feature>
<dbReference type="GO" id="GO:0008137">
    <property type="term" value="F:NADH dehydrogenase (ubiquinone) activity"/>
    <property type="evidence" value="ECO:0007669"/>
    <property type="project" value="UniProtKB-EC"/>
</dbReference>
<dbReference type="EC" id="7.1.1.2" evidence="8"/>
<evidence type="ECO:0000256" key="6">
    <source>
        <dbReference type="ARBA" id="ARBA00023136"/>
    </source>
</evidence>
<evidence type="ECO:0000256" key="4">
    <source>
        <dbReference type="ARBA" id="ARBA00022692"/>
    </source>
</evidence>
<dbReference type="GO" id="GO:0005743">
    <property type="term" value="C:mitochondrial inner membrane"/>
    <property type="evidence" value="ECO:0007669"/>
    <property type="project" value="UniProtKB-SubCell"/>
</dbReference>
<keyword evidence="4 7" id="KW-0812">Transmembrane</keyword>
<feature type="transmembrane region" description="Helical" evidence="9">
    <location>
        <begin position="111"/>
        <end position="132"/>
    </location>
</feature>
<organism evidence="10">
    <name type="scientific">Echinochasmus japonicus</name>
    <dbReference type="NCBI Taxonomy" id="1197313"/>
    <lineage>
        <taxon>Eukaryota</taxon>
        <taxon>Metazoa</taxon>
        <taxon>Spiralia</taxon>
        <taxon>Lophotrochozoa</taxon>
        <taxon>Platyhelminthes</taxon>
        <taxon>Trematoda</taxon>
        <taxon>Digenea</taxon>
        <taxon>Plagiorchiida</taxon>
        <taxon>Echinostomata</taxon>
        <taxon>Echinostomatoidea</taxon>
        <taxon>Echinochasmidae</taxon>
        <taxon>Echinochasmus</taxon>
    </lineage>
</organism>
<dbReference type="InterPro" id="IPR001694">
    <property type="entry name" value="NADH_UbQ_OxRdtase_su1/FPO"/>
</dbReference>
<dbReference type="GO" id="GO:0003954">
    <property type="term" value="F:NADH dehydrogenase activity"/>
    <property type="evidence" value="ECO:0007669"/>
    <property type="project" value="TreeGrafter"/>
</dbReference>
<feature type="transmembrane region" description="Helical" evidence="9">
    <location>
        <begin position="77"/>
        <end position="99"/>
    </location>
</feature>
<protein>
    <recommendedName>
        <fullName evidence="3 8">NADH-ubiquinone oxidoreductase chain 1</fullName>
        <ecNumber evidence="8">7.1.1.2</ecNumber>
    </recommendedName>
</protein>
<evidence type="ECO:0000256" key="8">
    <source>
        <dbReference type="RuleBase" id="RU000473"/>
    </source>
</evidence>